<reference evidence="2 3" key="1">
    <citation type="journal article" date="2021" name="BMC Genomics">
        <title>Datura genome reveals duplications of psychoactive alkaloid biosynthetic genes and high mutation rate following tissue culture.</title>
        <authorList>
            <person name="Rajewski A."/>
            <person name="Carter-House D."/>
            <person name="Stajich J."/>
            <person name="Litt A."/>
        </authorList>
    </citation>
    <scope>NUCLEOTIDE SEQUENCE [LARGE SCALE GENOMIC DNA]</scope>
    <source>
        <strain evidence="2">AR-01</strain>
    </source>
</reference>
<protein>
    <submittedName>
        <fullName evidence="2">Uncharacterized protein</fullName>
    </submittedName>
</protein>
<dbReference type="EMBL" id="JACEIK010001118">
    <property type="protein sequence ID" value="MCD7466177.1"/>
    <property type="molecule type" value="Genomic_DNA"/>
</dbReference>
<proteinExistence type="predicted"/>
<gene>
    <name evidence="2" type="ORF">HAX54_002621</name>
</gene>
<evidence type="ECO:0000313" key="2">
    <source>
        <dbReference type="EMBL" id="MCD7466177.1"/>
    </source>
</evidence>
<feature type="compositionally biased region" description="Basic and acidic residues" evidence="1">
    <location>
        <begin position="62"/>
        <end position="84"/>
    </location>
</feature>
<evidence type="ECO:0000256" key="1">
    <source>
        <dbReference type="SAM" id="MobiDB-lite"/>
    </source>
</evidence>
<feature type="compositionally biased region" description="Polar residues" evidence="1">
    <location>
        <begin position="1"/>
        <end position="29"/>
    </location>
</feature>
<feature type="compositionally biased region" description="Basic and acidic residues" evidence="1">
    <location>
        <begin position="129"/>
        <end position="140"/>
    </location>
</feature>
<feature type="compositionally biased region" description="Polar residues" evidence="1">
    <location>
        <begin position="143"/>
        <end position="154"/>
    </location>
</feature>
<comment type="caution">
    <text evidence="2">The sequence shown here is derived from an EMBL/GenBank/DDBJ whole genome shotgun (WGS) entry which is preliminary data.</text>
</comment>
<sequence>MVNEMGNTNSSGDQENAAVDTQQKGQVSVNAAGVKEENNIIPEGESKDYHAKAAALPTYDTSTDKEPQLKSSDDDKTDEDKGETQLKQPFQCSEVHTGANDSVSEVNNIGHEQKVDQPLESVLEENDEVHDQTCNKKGEAEESSPQVEFSSAATKTVEEHFISSSSEEQETTENGRSGQNEEKTRLISSEIAVADKTIVTDANDQNVTTQQGECLAEELAASGDMSNEEKHENMSAENQVENGYSIRGNCDETPKVESSQSDDAGSLLADSPLSTPSNSLAAVLEPQDKCMVHTPETELTSNKSENVVKKCDPEETESFLQAVHEMQNDNAAPSVESHPKEPMAEKLLGNNTNTDSVMDYSIEEDEARLEINVQPHILYHDHAPPVEQHVNSEEIFEMVPEVGVLSTKFIGTATNLEEESSTGDGLLEKAKEGIEKSSRKEIMEECILQLDSSNPENGVNIAYADGRMQGFESVEDQKECNADLMTEHNSCEFVVTEDSGVFELNIAEKETVKIADFAEAENAQNVQPSLDTLAFSNGKCSFDQMVPNFHYYIPIKAPESIGRSSLESIPEKSSNGTELHKSPSFDFGVHRKSSESDQTPLLCPEKTPTRSLSVGSNAKFSNSIMRTEYNRSSLNYEAVAVEEKTIRVERSDSDISSAPLLGLSNKGENGDLKITSDQTQQNHVAVMKGEDLQASQEEETSLTSPKGSVKRKPRPSFFTTCICCTAATHY</sequence>
<accession>A0ABS8T481</accession>
<evidence type="ECO:0000313" key="3">
    <source>
        <dbReference type="Proteomes" id="UP000823775"/>
    </source>
</evidence>
<keyword evidence="3" id="KW-1185">Reference proteome</keyword>
<feature type="region of interest" description="Disordered" evidence="1">
    <location>
        <begin position="688"/>
        <end position="713"/>
    </location>
</feature>
<name>A0ABS8T481_DATST</name>
<organism evidence="2 3">
    <name type="scientific">Datura stramonium</name>
    <name type="common">Jimsonweed</name>
    <name type="synonym">Common thornapple</name>
    <dbReference type="NCBI Taxonomy" id="4076"/>
    <lineage>
        <taxon>Eukaryota</taxon>
        <taxon>Viridiplantae</taxon>
        <taxon>Streptophyta</taxon>
        <taxon>Embryophyta</taxon>
        <taxon>Tracheophyta</taxon>
        <taxon>Spermatophyta</taxon>
        <taxon>Magnoliopsida</taxon>
        <taxon>eudicotyledons</taxon>
        <taxon>Gunneridae</taxon>
        <taxon>Pentapetalae</taxon>
        <taxon>asterids</taxon>
        <taxon>lamiids</taxon>
        <taxon>Solanales</taxon>
        <taxon>Solanaceae</taxon>
        <taxon>Solanoideae</taxon>
        <taxon>Datureae</taxon>
        <taxon>Datura</taxon>
    </lineage>
</organism>
<feature type="region of interest" description="Disordered" evidence="1">
    <location>
        <begin position="564"/>
        <end position="614"/>
    </location>
</feature>
<feature type="compositionally biased region" description="Basic and acidic residues" evidence="1">
    <location>
        <begin position="578"/>
        <end position="595"/>
    </location>
</feature>
<dbReference type="Proteomes" id="UP000823775">
    <property type="component" value="Unassembled WGS sequence"/>
</dbReference>
<feature type="compositionally biased region" description="Polar residues" evidence="1">
    <location>
        <begin position="200"/>
        <end position="212"/>
    </location>
</feature>
<feature type="compositionally biased region" description="Basic and acidic residues" evidence="1">
    <location>
        <begin position="34"/>
        <end position="51"/>
    </location>
</feature>
<feature type="region of interest" description="Disordered" evidence="1">
    <location>
        <begin position="113"/>
        <end position="278"/>
    </location>
</feature>
<feature type="region of interest" description="Disordered" evidence="1">
    <location>
        <begin position="1"/>
        <end position="99"/>
    </location>
</feature>
<feature type="compositionally biased region" description="Polar residues" evidence="1">
    <location>
        <begin position="564"/>
        <end position="577"/>
    </location>
</feature>